<proteinExistence type="predicted"/>
<sequence length="61" mass="6654">MFLGNGYVGTSMEKIAFARHGFQADGVQARRRFRTVVVTSSVKSCSLSTWRPTSATWPAGS</sequence>
<evidence type="ECO:0000313" key="1">
    <source>
        <dbReference type="EMBL" id="CAA9269550.1"/>
    </source>
</evidence>
<protein>
    <submittedName>
        <fullName evidence="1">Uncharacterized protein</fullName>
    </submittedName>
</protein>
<gene>
    <name evidence="1" type="ORF">AVDCRST_MAG10-3147</name>
</gene>
<accession>A0A6J4J701</accession>
<dbReference type="EMBL" id="CADCTB010000195">
    <property type="protein sequence ID" value="CAA9269550.1"/>
    <property type="molecule type" value="Genomic_DNA"/>
</dbReference>
<dbReference type="AlphaFoldDB" id="A0A6J4J701"/>
<organism evidence="1">
    <name type="scientific">uncultured Acidimicrobiales bacterium</name>
    <dbReference type="NCBI Taxonomy" id="310071"/>
    <lineage>
        <taxon>Bacteria</taxon>
        <taxon>Bacillati</taxon>
        <taxon>Actinomycetota</taxon>
        <taxon>Acidimicrobiia</taxon>
        <taxon>Acidimicrobiales</taxon>
        <taxon>environmental samples</taxon>
    </lineage>
</organism>
<reference evidence="1" key="1">
    <citation type="submission" date="2020-02" db="EMBL/GenBank/DDBJ databases">
        <authorList>
            <person name="Meier V. D."/>
        </authorList>
    </citation>
    <scope>NUCLEOTIDE SEQUENCE</scope>
    <source>
        <strain evidence="1">AVDCRST_MAG10</strain>
    </source>
</reference>
<name>A0A6J4J701_9ACTN</name>